<accession>A0A7Y7B2B0</accession>
<dbReference type="SUPFAM" id="SSF51735">
    <property type="entry name" value="NAD(P)-binding Rossmann-fold domains"/>
    <property type="match status" value="1"/>
</dbReference>
<dbReference type="GO" id="GO:0016491">
    <property type="term" value="F:oxidoreductase activity"/>
    <property type="evidence" value="ECO:0007669"/>
    <property type="project" value="UniProtKB-KW"/>
</dbReference>
<keyword evidence="2" id="KW-0560">Oxidoreductase</keyword>
<dbReference type="AlphaFoldDB" id="A0A7Y7B2B0"/>
<comment type="caution">
    <text evidence="3">The sequence shown here is derived from an EMBL/GenBank/DDBJ whole genome shotgun (WGS) entry which is preliminary data.</text>
</comment>
<sequence length="317" mass="33531">MHSWTTQDMPSQEGRLAVVTGAGSGIGYVTARELARAGAEVVMAGRDEGRMRDAARRAAAEAPGARVRPELLDLADLSSVEAFSELLGRAGRPVNLLVNNAAVMAVPERRTTVDDFELTVGVNHLGHFALTGRLLPLLLRAPGSRVVTVSAAIARSPLADPSDLQSTRHYRPMAAYAKSKLANVLFALELQRRADAAGAGPVSVAVHPGSSLTGLQRHLSRPVRRLADLALERFVGQPVEAAALPSLYAGTAPGIAPGGFYGPTGRFEARGAPGPVELPTAAGDTARARALWETSEALTRVPYIWPGAPYFEEEHPF</sequence>
<evidence type="ECO:0000256" key="2">
    <source>
        <dbReference type="ARBA" id="ARBA00023002"/>
    </source>
</evidence>
<dbReference type="NCBIfam" id="NF004846">
    <property type="entry name" value="PRK06197.1"/>
    <property type="match status" value="1"/>
</dbReference>
<organism evidence="3 4">
    <name type="scientific">Streptomyces morookaense</name>
    <name type="common">Streptoverticillium morookaense</name>
    <dbReference type="NCBI Taxonomy" id="1970"/>
    <lineage>
        <taxon>Bacteria</taxon>
        <taxon>Bacillati</taxon>
        <taxon>Actinomycetota</taxon>
        <taxon>Actinomycetes</taxon>
        <taxon>Kitasatosporales</taxon>
        <taxon>Streptomycetaceae</taxon>
        <taxon>Streptomyces</taxon>
    </lineage>
</organism>
<dbReference type="Proteomes" id="UP000587462">
    <property type="component" value="Unassembled WGS sequence"/>
</dbReference>
<dbReference type="InterPro" id="IPR002347">
    <property type="entry name" value="SDR_fam"/>
</dbReference>
<dbReference type="Gene3D" id="3.40.50.720">
    <property type="entry name" value="NAD(P)-binding Rossmann-like Domain"/>
    <property type="match status" value="1"/>
</dbReference>
<evidence type="ECO:0000313" key="4">
    <source>
        <dbReference type="Proteomes" id="UP000587462"/>
    </source>
</evidence>
<proteinExistence type="inferred from homology"/>
<dbReference type="PANTHER" id="PTHR24320">
    <property type="entry name" value="RETINOL DEHYDROGENASE"/>
    <property type="match status" value="1"/>
</dbReference>
<dbReference type="PANTHER" id="PTHR24320:SF148">
    <property type="entry name" value="NAD(P)-BINDING ROSSMANN-FOLD SUPERFAMILY PROTEIN"/>
    <property type="match status" value="1"/>
</dbReference>
<evidence type="ECO:0000313" key="3">
    <source>
        <dbReference type="EMBL" id="NVK77622.1"/>
    </source>
</evidence>
<keyword evidence="4" id="KW-1185">Reference proteome</keyword>
<gene>
    <name evidence="3" type="ORF">HG542_08075</name>
</gene>
<reference evidence="3 4" key="1">
    <citation type="submission" date="2020-04" db="EMBL/GenBank/DDBJ databases">
        <title>Draft Genome Sequence of Streptomyces morookaense DSM 40503, an 8-azaguanine-producing strain.</title>
        <authorList>
            <person name="Qi J."/>
            <person name="Gao J.-M."/>
        </authorList>
    </citation>
    <scope>NUCLEOTIDE SEQUENCE [LARGE SCALE GENOMIC DNA]</scope>
    <source>
        <strain evidence="3 4">DSM 40503</strain>
    </source>
</reference>
<evidence type="ECO:0000256" key="1">
    <source>
        <dbReference type="ARBA" id="ARBA00006484"/>
    </source>
</evidence>
<dbReference type="EMBL" id="JABBXF010000014">
    <property type="protein sequence ID" value="NVK77622.1"/>
    <property type="molecule type" value="Genomic_DNA"/>
</dbReference>
<protein>
    <submittedName>
        <fullName evidence="3">SDR family NAD(P)-dependent oxidoreductase</fullName>
    </submittedName>
</protein>
<dbReference type="PRINTS" id="PR00081">
    <property type="entry name" value="GDHRDH"/>
</dbReference>
<dbReference type="RefSeq" id="WP_171079411.1">
    <property type="nucleotide sequence ID" value="NZ_BNBU01000001.1"/>
</dbReference>
<comment type="similarity">
    <text evidence="1">Belongs to the short-chain dehydrogenases/reductases (SDR) family.</text>
</comment>
<dbReference type="Pfam" id="PF00106">
    <property type="entry name" value="adh_short"/>
    <property type="match status" value="1"/>
</dbReference>
<name>A0A7Y7B2B0_STRMO</name>
<dbReference type="InterPro" id="IPR036291">
    <property type="entry name" value="NAD(P)-bd_dom_sf"/>
</dbReference>